<dbReference type="AlphaFoldDB" id="A0A5N6TND3"/>
<organism evidence="1 2">
    <name type="scientific">Aspergillus avenaceus</name>
    <dbReference type="NCBI Taxonomy" id="36643"/>
    <lineage>
        <taxon>Eukaryota</taxon>
        <taxon>Fungi</taxon>
        <taxon>Dikarya</taxon>
        <taxon>Ascomycota</taxon>
        <taxon>Pezizomycotina</taxon>
        <taxon>Eurotiomycetes</taxon>
        <taxon>Eurotiomycetidae</taxon>
        <taxon>Eurotiales</taxon>
        <taxon>Aspergillaceae</taxon>
        <taxon>Aspergillus</taxon>
        <taxon>Aspergillus subgen. Circumdati</taxon>
    </lineage>
</organism>
<dbReference type="EMBL" id="ML742198">
    <property type="protein sequence ID" value="KAE8147621.1"/>
    <property type="molecule type" value="Genomic_DNA"/>
</dbReference>
<proteinExistence type="predicted"/>
<reference evidence="1 2" key="1">
    <citation type="submission" date="2019-04" db="EMBL/GenBank/DDBJ databases">
        <title>Friends and foes A comparative genomics study of 23 Aspergillus species from section Flavi.</title>
        <authorList>
            <consortium name="DOE Joint Genome Institute"/>
            <person name="Kjaerbolling I."/>
            <person name="Vesth T."/>
            <person name="Frisvad J.C."/>
            <person name="Nybo J.L."/>
            <person name="Theobald S."/>
            <person name="Kildgaard S."/>
            <person name="Isbrandt T."/>
            <person name="Kuo A."/>
            <person name="Sato A."/>
            <person name="Lyhne E.K."/>
            <person name="Kogle M.E."/>
            <person name="Wiebenga A."/>
            <person name="Kun R.S."/>
            <person name="Lubbers R.J."/>
            <person name="Makela M.R."/>
            <person name="Barry K."/>
            <person name="Chovatia M."/>
            <person name="Clum A."/>
            <person name="Daum C."/>
            <person name="Haridas S."/>
            <person name="He G."/>
            <person name="LaButti K."/>
            <person name="Lipzen A."/>
            <person name="Mondo S."/>
            <person name="Riley R."/>
            <person name="Salamov A."/>
            <person name="Simmons B.A."/>
            <person name="Magnuson J.K."/>
            <person name="Henrissat B."/>
            <person name="Mortensen U.H."/>
            <person name="Larsen T.O."/>
            <person name="Devries R.P."/>
            <person name="Grigoriev I.V."/>
            <person name="Machida M."/>
            <person name="Baker S.E."/>
            <person name="Andersen M.R."/>
        </authorList>
    </citation>
    <scope>NUCLEOTIDE SEQUENCE [LARGE SCALE GENOMIC DNA]</scope>
    <source>
        <strain evidence="1 2">IBT 18842</strain>
    </source>
</reference>
<dbReference type="Proteomes" id="UP000325780">
    <property type="component" value="Unassembled WGS sequence"/>
</dbReference>
<keyword evidence="2" id="KW-1185">Reference proteome</keyword>
<name>A0A5N6TND3_ASPAV</name>
<evidence type="ECO:0000313" key="1">
    <source>
        <dbReference type="EMBL" id="KAE8147621.1"/>
    </source>
</evidence>
<accession>A0A5N6TND3</accession>
<gene>
    <name evidence="1" type="ORF">BDV25DRAFT_159924</name>
</gene>
<evidence type="ECO:0000313" key="2">
    <source>
        <dbReference type="Proteomes" id="UP000325780"/>
    </source>
</evidence>
<sequence>MNHADWGLSRSMFDNPWTGEHKRNHSPRLSVIFSLPGPRHPCPLERLLRQHSLTSLNVELRIFPWRSRVDQLLRSTAWFPIALPKWLFFSSSNLSHGGLVRQFH</sequence>
<protein>
    <submittedName>
        <fullName evidence="1">Uncharacterized protein</fullName>
    </submittedName>
</protein>